<name>A0A846U2A1_9MICC</name>
<dbReference type="Gene3D" id="1.10.10.10">
    <property type="entry name" value="Winged helix-like DNA-binding domain superfamily/Winged helix DNA-binding domain"/>
    <property type="match status" value="1"/>
</dbReference>
<dbReference type="PANTHER" id="PTHR43214:SF24">
    <property type="entry name" value="TRANSCRIPTIONAL REGULATORY PROTEIN NARL-RELATED"/>
    <property type="match status" value="1"/>
</dbReference>
<dbReference type="InterPro" id="IPR039420">
    <property type="entry name" value="WalR-like"/>
</dbReference>
<dbReference type="InterPro" id="IPR016032">
    <property type="entry name" value="Sig_transdc_resp-reg_C-effctor"/>
</dbReference>
<keyword evidence="3" id="KW-0804">Transcription</keyword>
<evidence type="ECO:0000256" key="3">
    <source>
        <dbReference type="ARBA" id="ARBA00023163"/>
    </source>
</evidence>
<keyword evidence="4" id="KW-0597">Phosphoprotein</keyword>
<dbReference type="SMART" id="SM00421">
    <property type="entry name" value="HTH_LUXR"/>
    <property type="match status" value="1"/>
</dbReference>
<dbReference type="InterPro" id="IPR001789">
    <property type="entry name" value="Sig_transdc_resp-reg_receiver"/>
</dbReference>
<keyword evidence="1" id="KW-0805">Transcription regulation</keyword>
<evidence type="ECO:0000259" key="6">
    <source>
        <dbReference type="PROSITE" id="PS50110"/>
    </source>
</evidence>
<comment type="caution">
    <text evidence="7">The sequence shown here is derived from an EMBL/GenBank/DDBJ whole genome shotgun (WGS) entry which is preliminary data.</text>
</comment>
<evidence type="ECO:0000256" key="2">
    <source>
        <dbReference type="ARBA" id="ARBA00023125"/>
    </source>
</evidence>
<dbReference type="PROSITE" id="PS50043">
    <property type="entry name" value="HTH_LUXR_2"/>
    <property type="match status" value="1"/>
</dbReference>
<reference evidence="7 8" key="1">
    <citation type="submission" date="2020-02" db="EMBL/GenBank/DDBJ databases">
        <authorList>
            <person name="Sun Q."/>
        </authorList>
    </citation>
    <scope>NUCLEOTIDE SEQUENCE [LARGE SCALE GENOMIC DNA]</scope>
    <source>
        <strain evidence="7 8">YIM 13062</strain>
    </source>
</reference>
<dbReference type="EMBL" id="JAAVUN010000032">
    <property type="protein sequence ID" value="NKE10585.1"/>
    <property type="molecule type" value="Genomic_DNA"/>
</dbReference>
<dbReference type="CDD" id="cd06170">
    <property type="entry name" value="LuxR_C_like"/>
    <property type="match status" value="1"/>
</dbReference>
<protein>
    <submittedName>
        <fullName evidence="7">Response regulator transcription factor</fullName>
    </submittedName>
</protein>
<dbReference type="InterPro" id="IPR011006">
    <property type="entry name" value="CheY-like_superfamily"/>
</dbReference>
<dbReference type="GO" id="GO:0006355">
    <property type="term" value="P:regulation of DNA-templated transcription"/>
    <property type="evidence" value="ECO:0007669"/>
    <property type="project" value="InterPro"/>
</dbReference>
<keyword evidence="2" id="KW-0238">DNA-binding</keyword>
<keyword evidence="8" id="KW-1185">Reference proteome</keyword>
<dbReference type="Pfam" id="PF00072">
    <property type="entry name" value="Response_reg"/>
    <property type="match status" value="1"/>
</dbReference>
<feature type="modified residue" description="4-aspartylphosphate" evidence="4">
    <location>
        <position position="33"/>
    </location>
</feature>
<accession>A0A846U2A1</accession>
<dbReference type="InterPro" id="IPR036388">
    <property type="entry name" value="WH-like_DNA-bd_sf"/>
</dbReference>
<organism evidence="7 8">
    <name type="scientific">Kocuria subflava</name>
    <dbReference type="NCBI Taxonomy" id="1736139"/>
    <lineage>
        <taxon>Bacteria</taxon>
        <taxon>Bacillati</taxon>
        <taxon>Actinomycetota</taxon>
        <taxon>Actinomycetes</taxon>
        <taxon>Micrococcales</taxon>
        <taxon>Micrococcaceae</taxon>
        <taxon>Kocuria</taxon>
    </lineage>
</organism>
<feature type="domain" description="Response regulatory" evidence="6">
    <location>
        <begin position="1"/>
        <end position="98"/>
    </location>
</feature>
<evidence type="ECO:0000256" key="4">
    <source>
        <dbReference type="PROSITE-ProRule" id="PRU00169"/>
    </source>
</evidence>
<dbReference type="SUPFAM" id="SSF46894">
    <property type="entry name" value="C-terminal effector domain of the bipartite response regulators"/>
    <property type="match status" value="1"/>
</dbReference>
<evidence type="ECO:0000259" key="5">
    <source>
        <dbReference type="PROSITE" id="PS50043"/>
    </source>
</evidence>
<dbReference type="GO" id="GO:0003677">
    <property type="term" value="F:DNA binding"/>
    <property type="evidence" value="ECO:0007669"/>
    <property type="project" value="UniProtKB-KW"/>
</dbReference>
<dbReference type="SUPFAM" id="SSF52172">
    <property type="entry name" value="CheY-like"/>
    <property type="match status" value="1"/>
</dbReference>
<dbReference type="AlphaFoldDB" id="A0A846U2A1"/>
<feature type="domain" description="HTH luxR-type" evidence="5">
    <location>
        <begin position="127"/>
        <end position="192"/>
    </location>
</feature>
<dbReference type="InterPro" id="IPR000792">
    <property type="entry name" value="Tscrpt_reg_LuxR_C"/>
</dbReference>
<evidence type="ECO:0000313" key="8">
    <source>
        <dbReference type="Proteomes" id="UP000521379"/>
    </source>
</evidence>
<dbReference type="PROSITE" id="PS50110">
    <property type="entry name" value="RESPONSE_REGULATORY"/>
    <property type="match status" value="1"/>
</dbReference>
<evidence type="ECO:0000313" key="7">
    <source>
        <dbReference type="EMBL" id="NKE10585.1"/>
    </source>
</evidence>
<dbReference type="Gene3D" id="3.40.50.2300">
    <property type="match status" value="1"/>
</dbReference>
<dbReference type="Proteomes" id="UP000521379">
    <property type="component" value="Unassembled WGS sequence"/>
</dbReference>
<dbReference type="GO" id="GO:0000160">
    <property type="term" value="P:phosphorelay signal transduction system"/>
    <property type="evidence" value="ECO:0007669"/>
    <property type="project" value="InterPro"/>
</dbReference>
<gene>
    <name evidence="7" type="ORF">GTW58_11725</name>
</gene>
<proteinExistence type="predicted"/>
<dbReference type="Pfam" id="PF00196">
    <property type="entry name" value="GerE"/>
    <property type="match status" value="1"/>
</dbReference>
<dbReference type="PANTHER" id="PTHR43214">
    <property type="entry name" value="TWO-COMPONENT RESPONSE REGULATOR"/>
    <property type="match status" value="1"/>
</dbReference>
<sequence length="213" mass="22766">MVSMVLAGAARTVDEAFEIMRTRNDAVQIMVLDLDLVRDTAADSIRAILAECPRLRILTLSGGDDLELAVTALRAGACGYLSKEAECNDFVQALHCCLDSDLVVEARTMRALAARALGREPAGLSANTAAKYGLDSHEVAVLNHLAQGRNNQEMAMALFVSLGSVKAYLAGASKKLGARDRVQLLVRAYELGLATPHLAEVDSSPQTPVDHLH</sequence>
<evidence type="ECO:0000256" key="1">
    <source>
        <dbReference type="ARBA" id="ARBA00023015"/>
    </source>
</evidence>